<keyword evidence="3" id="KW-1185">Reference proteome</keyword>
<feature type="region of interest" description="Disordered" evidence="1">
    <location>
        <begin position="103"/>
        <end position="168"/>
    </location>
</feature>
<feature type="compositionally biased region" description="Basic and acidic residues" evidence="1">
    <location>
        <begin position="136"/>
        <end position="146"/>
    </location>
</feature>
<organism evidence="2 3">
    <name type="scientific">Carnegiea gigantea</name>
    <dbReference type="NCBI Taxonomy" id="171969"/>
    <lineage>
        <taxon>Eukaryota</taxon>
        <taxon>Viridiplantae</taxon>
        <taxon>Streptophyta</taxon>
        <taxon>Embryophyta</taxon>
        <taxon>Tracheophyta</taxon>
        <taxon>Spermatophyta</taxon>
        <taxon>Magnoliopsida</taxon>
        <taxon>eudicotyledons</taxon>
        <taxon>Gunneridae</taxon>
        <taxon>Pentapetalae</taxon>
        <taxon>Caryophyllales</taxon>
        <taxon>Cactineae</taxon>
        <taxon>Cactaceae</taxon>
        <taxon>Cactoideae</taxon>
        <taxon>Echinocereeae</taxon>
        <taxon>Carnegiea</taxon>
    </lineage>
</organism>
<dbReference type="Proteomes" id="UP001153076">
    <property type="component" value="Unassembled WGS sequence"/>
</dbReference>
<comment type="caution">
    <text evidence="2">The sequence shown here is derived from an EMBL/GenBank/DDBJ whole genome shotgun (WGS) entry which is preliminary data.</text>
</comment>
<evidence type="ECO:0000313" key="3">
    <source>
        <dbReference type="Proteomes" id="UP001153076"/>
    </source>
</evidence>
<dbReference type="EMBL" id="JAKOGI010000217">
    <property type="protein sequence ID" value="KAJ8439552.1"/>
    <property type="molecule type" value="Genomic_DNA"/>
</dbReference>
<reference evidence="2" key="1">
    <citation type="submission" date="2022-04" db="EMBL/GenBank/DDBJ databases">
        <title>Carnegiea gigantea Genome sequencing and assembly v2.</title>
        <authorList>
            <person name="Copetti D."/>
            <person name="Sanderson M.J."/>
            <person name="Burquez A."/>
            <person name="Wojciechowski M.F."/>
        </authorList>
    </citation>
    <scope>NUCLEOTIDE SEQUENCE</scope>
    <source>
        <strain evidence="2">SGP5-SGP5p</strain>
        <tissue evidence="2">Aerial part</tissue>
    </source>
</reference>
<sequence>MLGTNGVHNSMFASSDMQVKVAMLAIDWEGDTREMSVAVEGDNDLQVIFKGNDEHGYVYVVRNTGSARRPHARAAVCESRVNCRSLGVEGGELPASRLRLGGDAIEKSDDDEISVASEDAGDEETTKEDDAGNEQAAEKQCGDGNKRKVCTNGNDVNDNVWPRSGMEA</sequence>
<proteinExistence type="predicted"/>
<dbReference type="AlphaFoldDB" id="A0A9Q1KA95"/>
<evidence type="ECO:0000256" key="1">
    <source>
        <dbReference type="SAM" id="MobiDB-lite"/>
    </source>
</evidence>
<feature type="compositionally biased region" description="Acidic residues" evidence="1">
    <location>
        <begin position="108"/>
        <end position="127"/>
    </location>
</feature>
<gene>
    <name evidence="2" type="ORF">Cgig2_007069</name>
</gene>
<evidence type="ECO:0000313" key="2">
    <source>
        <dbReference type="EMBL" id="KAJ8439552.1"/>
    </source>
</evidence>
<name>A0A9Q1KA95_9CARY</name>
<accession>A0A9Q1KA95</accession>
<protein>
    <submittedName>
        <fullName evidence="2">Uncharacterized protein</fullName>
    </submittedName>
</protein>